<organism evidence="2">
    <name type="scientific">Fusarium virguliforme</name>
    <dbReference type="NCBI Taxonomy" id="232082"/>
    <lineage>
        <taxon>Eukaryota</taxon>
        <taxon>Fungi</taxon>
        <taxon>Dikarya</taxon>
        <taxon>Ascomycota</taxon>
        <taxon>Pezizomycotina</taxon>
        <taxon>Sordariomycetes</taxon>
        <taxon>Hypocreomycetidae</taxon>
        <taxon>Hypocreales</taxon>
        <taxon>Nectriaceae</taxon>
        <taxon>Fusarium</taxon>
        <taxon>Fusarium solani species complex</taxon>
    </lineage>
</organism>
<gene>
    <name evidence="2" type="primary">APN1</name>
</gene>
<dbReference type="GO" id="GO:0016829">
    <property type="term" value="F:lyase activity"/>
    <property type="evidence" value="ECO:0007669"/>
    <property type="project" value="UniProtKB-KW"/>
</dbReference>
<sequence length="108" mass="11511">HNEPCISLTTKKPGVNCGKWETNGMHAVACPPHRRRGCNGRTAAAGSMEAKFKSQVDRSTFVHGRLVRLGRRRRGRSGGAVHSSGAATGPGHERLDEHLYISSGVPAG</sequence>
<protein>
    <submittedName>
        <fullName evidence="2">DNA lyase</fullName>
    </submittedName>
</protein>
<reference evidence="2" key="1">
    <citation type="journal article" date="2014" name="Mycologia">
        <title>Genetic architecture and evolution of the mating type locus in fusaria that cause soybean sudden death syndrome and bean root rot.</title>
        <authorList>
            <person name="Hughes T.J."/>
            <person name="O'Donnell K."/>
            <person name="Sink S."/>
            <person name="Rooney A.P."/>
            <person name="Scandiani M.M."/>
            <person name="Luque A."/>
            <person name="Bhattacharyya M.K."/>
            <person name="Huang X."/>
        </authorList>
    </citation>
    <scope>NUCLEOTIDE SEQUENCE</scope>
    <source>
        <strain evidence="2">NRRL 31041</strain>
    </source>
</reference>
<keyword evidence="2" id="KW-0456">Lyase</keyword>
<evidence type="ECO:0000313" key="2">
    <source>
        <dbReference type="EMBL" id="AIF79405.1"/>
    </source>
</evidence>
<evidence type="ECO:0000256" key="1">
    <source>
        <dbReference type="SAM" id="MobiDB-lite"/>
    </source>
</evidence>
<dbReference type="AlphaFoldDB" id="A0A075MF83"/>
<accession>A0A075MF83</accession>
<dbReference type="EMBL" id="KF706651">
    <property type="protein sequence ID" value="AIF79405.1"/>
    <property type="molecule type" value="Genomic_DNA"/>
</dbReference>
<name>A0A075MF83_FUSVI</name>
<proteinExistence type="predicted"/>
<feature type="region of interest" description="Disordered" evidence="1">
    <location>
        <begin position="72"/>
        <end position="94"/>
    </location>
</feature>
<feature type="non-terminal residue" evidence="2">
    <location>
        <position position="1"/>
    </location>
</feature>